<dbReference type="InterPro" id="IPR002301">
    <property type="entry name" value="Ile-tRNA-ligase"/>
</dbReference>
<dbReference type="RefSeq" id="WP_182836197.1">
    <property type="nucleotide sequence ID" value="NZ_BAAABQ010000063.1"/>
</dbReference>
<evidence type="ECO:0000256" key="1">
    <source>
        <dbReference type="ARBA" id="ARBA00007078"/>
    </source>
</evidence>
<keyword evidence="6 12" id="KW-0547">Nucleotide-binding</keyword>
<dbReference type="InterPro" id="IPR013155">
    <property type="entry name" value="M/V/L/I-tRNA-synth_anticd-bd"/>
</dbReference>
<keyword evidence="7 12" id="KW-0067">ATP-binding</keyword>
<evidence type="ECO:0000313" key="16">
    <source>
        <dbReference type="Proteomes" id="UP000517916"/>
    </source>
</evidence>
<dbReference type="Pfam" id="PF08264">
    <property type="entry name" value="Anticodon_1"/>
    <property type="match status" value="1"/>
</dbReference>
<evidence type="ECO:0000259" key="14">
    <source>
        <dbReference type="Pfam" id="PF08264"/>
    </source>
</evidence>
<evidence type="ECO:0000256" key="5">
    <source>
        <dbReference type="ARBA" id="ARBA00022598"/>
    </source>
</evidence>
<dbReference type="PANTHER" id="PTHR42780:SF1">
    <property type="entry name" value="ISOLEUCINE--TRNA LIGASE, CYTOPLASMIC"/>
    <property type="match status" value="1"/>
</dbReference>
<dbReference type="InterPro" id="IPR009080">
    <property type="entry name" value="tRNAsynth_Ia_anticodon-bd"/>
</dbReference>
<sequence>MGYPNDGSDGVPARPHFPDIELEVLDHWRAGDVFAKSVRPREQATGEFVFYDGPPFANGLPHYGHLLAGYAKDVVPRYQTMRGKRVERRFGWTTHGLPAELDAERQLGITTKSDIERMGIKEFNEVCRGTVMRYTEQWRAYVNRQARWVDLDNDVRTHDITYTESVLWAFKTLWDKGLIYQGHSIAWYCAHCETPLANNESNGRMYGGDTLRDVQGTAVVVTVRLDTGELLRVAAEHPWALPGMVAVAVHPEGEYELGSGRKVTGAELAGRRFEPLFPFAEGRANKVIVQSYVDVSGDAVPVTPCFEERDHAVAEAEGLGGAYLVDATGRYTEDAPPVAGRTVLESAAIVLDLLAESGALVSSRPFTDSRPHCWRCDSTLVQQAIPSWFLRVTRIRDRMLELNKQVTWRPEHIKDGKYGKWVGGARDWNISRSRYWGAPIPVWRSDDPACPRTDVYGSLDEIERDFGVRPDDLHRPYIDELTRPNPDDPTGKSTMRRVPDVLDCWFETGAVPYASVHYPFENAEWFEANSPGQFVVEHEAQTRGWFYSMNVLSTALFDRPAFTDCTVLGVVLGNDGQSMSRAKGNYLDVNDLFDRDGADAMRWFLMSSPLLRAIEVEVTEEGSRTALRQVVLPLWNTWSFLVLYAGEEDGRTRTDPSHQLDRYLLAKTRDLIEETGRALDEFDMSRACSLLHSHLDMVTNFYIRSSRQRFAAGDREAVDTLHTALEVLCRLLAPLLPMISEKVWRGLTGGLSVHLTDWPSPEELPADPELVRVVDRVRLVLSTALSQRKSHNLRLRQPLARLLVVAADAGEMAPYAELLRDQDNVKAVEFSADIAAYGRAQLVVNARQAGPRLGARVQQVIRAAAAGDWAKDESGTVLAAGIALEPGEYEERVVADGADAVTALPDGTGLLVLDTDVTKQLADEGFARDLVRVVRQARKAAGFDVGEPASLMVELDGEHLARMRAHRDLVLAETSVERLEFGPVPDGFAGRIGDGAAVRVGLTKVGSAT</sequence>
<dbReference type="InterPro" id="IPR002300">
    <property type="entry name" value="aa-tRNA-synth_Ia"/>
</dbReference>
<keyword evidence="9 12" id="KW-0030">Aminoacyl-tRNA synthetase</keyword>
<dbReference type="Gene3D" id="3.90.740.10">
    <property type="entry name" value="Valyl/Leucyl/Isoleucyl-tRNA synthetase, editing domain"/>
    <property type="match status" value="1"/>
</dbReference>
<reference evidence="15 16" key="1">
    <citation type="submission" date="2020-08" db="EMBL/GenBank/DDBJ databases">
        <title>Genomic Encyclopedia of Archaeal and Bacterial Type Strains, Phase II (KMG-II): from individual species to whole genera.</title>
        <authorList>
            <person name="Goeker M."/>
        </authorList>
    </citation>
    <scope>NUCLEOTIDE SEQUENCE [LARGE SCALE GENOMIC DNA]</scope>
    <source>
        <strain evidence="15 16">DSM 43850</strain>
    </source>
</reference>
<comment type="similarity">
    <text evidence="1">Belongs to the class-I aminoacyl-tRNA synthetase family. IleS type 2 subfamily.</text>
</comment>
<dbReference type="EMBL" id="JACJID010000001">
    <property type="protein sequence ID" value="MBA8923404.1"/>
    <property type="molecule type" value="Genomic_DNA"/>
</dbReference>
<dbReference type="CDD" id="cd07961">
    <property type="entry name" value="Anticodon_Ia_Ile_ABEc"/>
    <property type="match status" value="1"/>
</dbReference>
<dbReference type="PRINTS" id="PR00984">
    <property type="entry name" value="TRNASYNTHILE"/>
</dbReference>
<organism evidence="15 16">
    <name type="scientific">Kutzneria viridogrisea</name>
    <dbReference type="NCBI Taxonomy" id="47990"/>
    <lineage>
        <taxon>Bacteria</taxon>
        <taxon>Bacillati</taxon>
        <taxon>Actinomycetota</taxon>
        <taxon>Actinomycetes</taxon>
        <taxon>Pseudonocardiales</taxon>
        <taxon>Pseudonocardiaceae</taxon>
        <taxon>Kutzneria</taxon>
    </lineage>
</organism>
<proteinExistence type="inferred from homology"/>
<keyword evidence="8 12" id="KW-0648">Protein biosynthesis</keyword>
<evidence type="ECO:0000256" key="2">
    <source>
        <dbReference type="ARBA" id="ARBA00013165"/>
    </source>
</evidence>
<dbReference type="GO" id="GO:0004822">
    <property type="term" value="F:isoleucine-tRNA ligase activity"/>
    <property type="evidence" value="ECO:0007669"/>
    <property type="project" value="UniProtKB-EC"/>
</dbReference>
<evidence type="ECO:0000259" key="13">
    <source>
        <dbReference type="Pfam" id="PF00133"/>
    </source>
</evidence>
<keyword evidence="16" id="KW-1185">Reference proteome</keyword>
<gene>
    <name evidence="15" type="ORF">BC739_000601</name>
</gene>
<dbReference type="SUPFAM" id="SSF47323">
    <property type="entry name" value="Anticodon-binding domain of a subclass of class I aminoacyl-tRNA synthetases"/>
    <property type="match status" value="1"/>
</dbReference>
<dbReference type="Pfam" id="PF19302">
    <property type="entry name" value="DUF5915"/>
    <property type="match status" value="1"/>
</dbReference>
<evidence type="ECO:0000313" key="15">
    <source>
        <dbReference type="EMBL" id="MBA8923404.1"/>
    </source>
</evidence>
<evidence type="ECO:0000256" key="3">
    <source>
        <dbReference type="ARBA" id="ARBA00022009"/>
    </source>
</evidence>
<keyword evidence="5 12" id="KW-0436">Ligase</keyword>
<feature type="domain" description="Methionyl/Valyl/Leucyl/Isoleucyl-tRNA synthetase anticodon-binding" evidence="14">
    <location>
        <begin position="661"/>
        <end position="799"/>
    </location>
</feature>
<evidence type="ECO:0000256" key="6">
    <source>
        <dbReference type="ARBA" id="ARBA00022741"/>
    </source>
</evidence>
<comment type="catalytic activity">
    <reaction evidence="11">
        <text>tRNA(Ile) + L-isoleucine + ATP = L-isoleucyl-tRNA(Ile) + AMP + diphosphate</text>
        <dbReference type="Rhea" id="RHEA:11060"/>
        <dbReference type="Rhea" id="RHEA-COMP:9666"/>
        <dbReference type="Rhea" id="RHEA-COMP:9695"/>
        <dbReference type="ChEBI" id="CHEBI:30616"/>
        <dbReference type="ChEBI" id="CHEBI:33019"/>
        <dbReference type="ChEBI" id="CHEBI:58045"/>
        <dbReference type="ChEBI" id="CHEBI:78442"/>
        <dbReference type="ChEBI" id="CHEBI:78528"/>
        <dbReference type="ChEBI" id="CHEBI:456215"/>
        <dbReference type="EC" id="6.1.1.5"/>
    </reaction>
</comment>
<dbReference type="Gene3D" id="3.40.50.620">
    <property type="entry name" value="HUPs"/>
    <property type="match status" value="2"/>
</dbReference>
<evidence type="ECO:0000256" key="7">
    <source>
        <dbReference type="ARBA" id="ARBA00022840"/>
    </source>
</evidence>
<dbReference type="SUPFAM" id="SSF50677">
    <property type="entry name" value="ValRS/IleRS/LeuRS editing domain"/>
    <property type="match status" value="1"/>
</dbReference>
<name>A0ABR6B965_9PSEU</name>
<dbReference type="EC" id="6.1.1.5" evidence="2"/>
<evidence type="ECO:0000256" key="10">
    <source>
        <dbReference type="ARBA" id="ARBA00025217"/>
    </source>
</evidence>
<dbReference type="Gene3D" id="1.10.730.10">
    <property type="entry name" value="Isoleucyl-tRNA Synthetase, Domain 1"/>
    <property type="match status" value="1"/>
</dbReference>
<evidence type="ECO:0000256" key="4">
    <source>
        <dbReference type="ARBA" id="ARBA00022490"/>
    </source>
</evidence>
<dbReference type="Proteomes" id="UP000517916">
    <property type="component" value="Unassembled WGS sequence"/>
</dbReference>
<dbReference type="SUPFAM" id="SSF52374">
    <property type="entry name" value="Nucleotidylyl transferase"/>
    <property type="match status" value="1"/>
</dbReference>
<dbReference type="Pfam" id="PF00133">
    <property type="entry name" value="tRNA-synt_1"/>
    <property type="match status" value="1"/>
</dbReference>
<evidence type="ECO:0000256" key="11">
    <source>
        <dbReference type="ARBA" id="ARBA00048359"/>
    </source>
</evidence>
<protein>
    <recommendedName>
        <fullName evidence="3">Isoleucine--tRNA ligase</fullName>
        <ecNumber evidence="2">6.1.1.5</ecNumber>
    </recommendedName>
</protein>
<dbReference type="InterPro" id="IPR009008">
    <property type="entry name" value="Val/Leu/Ile-tRNA-synth_edit"/>
</dbReference>
<dbReference type="InterPro" id="IPR001412">
    <property type="entry name" value="aa-tRNA-synth_I_CS"/>
</dbReference>
<dbReference type="PANTHER" id="PTHR42780">
    <property type="entry name" value="SOLEUCYL-TRNA SYNTHETASE"/>
    <property type="match status" value="1"/>
</dbReference>
<evidence type="ECO:0000256" key="12">
    <source>
        <dbReference type="RuleBase" id="RU363035"/>
    </source>
</evidence>
<evidence type="ECO:0000256" key="8">
    <source>
        <dbReference type="ARBA" id="ARBA00022917"/>
    </source>
</evidence>
<dbReference type="PROSITE" id="PS00178">
    <property type="entry name" value="AA_TRNA_LIGASE_I"/>
    <property type="match status" value="1"/>
</dbReference>
<comment type="function">
    <text evidence="10">Catalyzes the attachment of isoleucine to tRNA(Ile). As IleRS can inadvertently accommodate and process structurally similar amino acids such as valine, to avoid such errors it has two additional distinct tRNA(Ile)-dependent editing activities. One activity is designated as 'pretransfer' editing and involves the hydrolysis of activated Val-AMP. The other activity is designated 'posttransfer' editing and involves deacylation of mischarged Val-tRNA(Ile).</text>
</comment>
<dbReference type="InterPro" id="IPR023586">
    <property type="entry name" value="Ile-tRNA-ligase_type2"/>
</dbReference>
<feature type="domain" description="Aminoacyl-tRNA synthetase class Ia" evidence="13">
    <location>
        <begin position="24"/>
        <end position="616"/>
    </location>
</feature>
<accession>A0ABR6B965</accession>
<keyword evidence="4" id="KW-0963">Cytoplasm</keyword>
<comment type="caution">
    <text evidence="15">The sequence shown here is derived from an EMBL/GenBank/DDBJ whole genome shotgun (WGS) entry which is preliminary data.</text>
</comment>
<evidence type="ECO:0000256" key="9">
    <source>
        <dbReference type="ARBA" id="ARBA00023146"/>
    </source>
</evidence>
<dbReference type="InterPro" id="IPR033709">
    <property type="entry name" value="Anticodon_Ile_ABEc"/>
</dbReference>
<dbReference type="CDD" id="cd00818">
    <property type="entry name" value="IleRS_core"/>
    <property type="match status" value="1"/>
</dbReference>
<dbReference type="InterPro" id="IPR014729">
    <property type="entry name" value="Rossmann-like_a/b/a_fold"/>
</dbReference>